<evidence type="ECO:0000313" key="3">
    <source>
        <dbReference type="Proteomes" id="UP000267096"/>
    </source>
</evidence>
<sequence>MDEDVARSKRSICEAIQLAFGGLKFDVICVTGDLSYTVHTKRYCEMTKGNVTCFAFR</sequence>
<dbReference type="Pfam" id="PF04155">
    <property type="entry name" value="Ground-like"/>
    <property type="match status" value="1"/>
</dbReference>
<name>A0A0M3JG43_ANISI</name>
<protein>
    <submittedName>
        <fullName evidence="4">Ground-like domain-containing protein</fullName>
    </submittedName>
</protein>
<gene>
    <name evidence="2" type="ORF">ASIM_LOCUS6378</name>
</gene>
<dbReference type="WBParaSite" id="ASIM_0000659801-mRNA-1">
    <property type="protein sequence ID" value="ASIM_0000659801-mRNA-1"/>
    <property type="gene ID" value="ASIM_0000659801"/>
</dbReference>
<dbReference type="EMBL" id="UYRR01013785">
    <property type="protein sequence ID" value="VDK26940.1"/>
    <property type="molecule type" value="Genomic_DNA"/>
</dbReference>
<accession>A0A0M3JG43</accession>
<evidence type="ECO:0000259" key="1">
    <source>
        <dbReference type="Pfam" id="PF04155"/>
    </source>
</evidence>
<dbReference type="AlphaFoldDB" id="A0A0M3JG43"/>
<dbReference type="OrthoDB" id="5835604at2759"/>
<reference evidence="4" key="1">
    <citation type="submission" date="2017-02" db="UniProtKB">
        <authorList>
            <consortium name="WormBaseParasite"/>
        </authorList>
    </citation>
    <scope>IDENTIFICATION</scope>
</reference>
<evidence type="ECO:0000313" key="4">
    <source>
        <dbReference type="WBParaSite" id="ASIM_0000659801-mRNA-1"/>
    </source>
</evidence>
<evidence type="ECO:0000313" key="2">
    <source>
        <dbReference type="EMBL" id="VDK26940.1"/>
    </source>
</evidence>
<dbReference type="InterPro" id="IPR007284">
    <property type="entry name" value="Ground-like_dom"/>
</dbReference>
<feature type="domain" description="Ground-like" evidence="1">
    <location>
        <begin position="2"/>
        <end position="56"/>
    </location>
</feature>
<proteinExistence type="predicted"/>
<reference evidence="2 3" key="2">
    <citation type="submission" date="2018-11" db="EMBL/GenBank/DDBJ databases">
        <authorList>
            <consortium name="Pathogen Informatics"/>
        </authorList>
    </citation>
    <scope>NUCLEOTIDE SEQUENCE [LARGE SCALE GENOMIC DNA]</scope>
</reference>
<keyword evidence="3" id="KW-1185">Reference proteome</keyword>
<dbReference type="Proteomes" id="UP000267096">
    <property type="component" value="Unassembled WGS sequence"/>
</dbReference>
<organism evidence="4">
    <name type="scientific">Anisakis simplex</name>
    <name type="common">Herring worm</name>
    <dbReference type="NCBI Taxonomy" id="6269"/>
    <lineage>
        <taxon>Eukaryota</taxon>
        <taxon>Metazoa</taxon>
        <taxon>Ecdysozoa</taxon>
        <taxon>Nematoda</taxon>
        <taxon>Chromadorea</taxon>
        <taxon>Rhabditida</taxon>
        <taxon>Spirurina</taxon>
        <taxon>Ascaridomorpha</taxon>
        <taxon>Ascaridoidea</taxon>
        <taxon>Anisakidae</taxon>
        <taxon>Anisakis</taxon>
        <taxon>Anisakis simplex complex</taxon>
    </lineage>
</organism>